<organism evidence="13">
    <name type="scientific">Thermodesulfobium narugense</name>
    <dbReference type="NCBI Taxonomy" id="184064"/>
    <lineage>
        <taxon>Bacteria</taxon>
        <taxon>Pseudomonadati</taxon>
        <taxon>Thermodesulfobiota</taxon>
        <taxon>Thermodesulfobiia</taxon>
        <taxon>Thermodesulfobiales</taxon>
        <taxon>Thermodesulfobiaceae</taxon>
        <taxon>Thermodesulfobium</taxon>
    </lineage>
</organism>
<dbReference type="InterPro" id="IPR006009">
    <property type="entry name" value="GlcNAc_MurG"/>
</dbReference>
<proteinExistence type="inferred from homology"/>
<evidence type="ECO:0000256" key="7">
    <source>
        <dbReference type="ARBA" id="ARBA00023136"/>
    </source>
</evidence>
<comment type="caution">
    <text evidence="10">Lacks conserved residue(s) required for the propagation of feature annotation.</text>
</comment>
<sequence>MRILIVTSGTGGHFYPALCVAERIKKIHPDSKVFFWSQGPLLRNTEIEGVVKKDIPSYPFVGMSKTVQFFAIIKTFFLSLKFIPEILRLNPDCLIAFGGHTSVAPCMSAYMLGITILSHEQNFRAGLTNYLISRFAKFIMTSFPEADPRLPVNKVVFTGLPIRDDIGKVSVEEAERILGFKKSERTILCFGGSQGAQAINETIWSLLPNLDERYLLIHITGEQTVPRLKEIKCRYINFKYFKEMSLLYALADLIISRSGASTVFEIIKTGKSAILIPYPGAMSHQKYNALYLEKLGLGRVVFQNTLSENLLYNMIKEMFDLNYKNINFNRDELLRLQKIDATKNIIDLVEKIIERKMINSLWKTLRKI</sequence>
<dbReference type="UniPathway" id="UPA00219"/>
<comment type="pathway">
    <text evidence="10">Cell wall biogenesis; peptidoglycan biosynthesis.</text>
</comment>
<dbReference type="GO" id="GO:0050511">
    <property type="term" value="F:undecaprenyldiphospho-muramoylpentapeptide beta-N-acetylglucosaminyltransferase activity"/>
    <property type="evidence" value="ECO:0007669"/>
    <property type="project" value="UniProtKB-UniRule"/>
</dbReference>
<name>A0A7C5KE42_9BACT</name>
<comment type="catalytic activity">
    <reaction evidence="10">
        <text>di-trans,octa-cis-undecaprenyl diphospho-N-acetyl-alpha-D-muramoyl-L-alanyl-D-glutamyl-meso-2,6-diaminopimeloyl-D-alanyl-D-alanine + UDP-N-acetyl-alpha-D-glucosamine = di-trans,octa-cis-undecaprenyl diphospho-[N-acetyl-alpha-D-glucosaminyl-(1-&gt;4)]-N-acetyl-alpha-D-muramoyl-L-alanyl-D-glutamyl-meso-2,6-diaminopimeloyl-D-alanyl-D-alanine + UDP + H(+)</text>
        <dbReference type="Rhea" id="RHEA:31227"/>
        <dbReference type="ChEBI" id="CHEBI:15378"/>
        <dbReference type="ChEBI" id="CHEBI:57705"/>
        <dbReference type="ChEBI" id="CHEBI:58223"/>
        <dbReference type="ChEBI" id="CHEBI:61387"/>
        <dbReference type="ChEBI" id="CHEBI:61388"/>
        <dbReference type="EC" id="2.4.1.227"/>
    </reaction>
</comment>
<gene>
    <name evidence="10" type="primary">murG</name>
    <name evidence="13" type="ORF">ENL70_07955</name>
</gene>
<dbReference type="Gene3D" id="3.40.50.2000">
    <property type="entry name" value="Glycogen Phosphorylase B"/>
    <property type="match status" value="2"/>
</dbReference>
<protein>
    <recommendedName>
        <fullName evidence="10">UDP-N-acetylglucosamine--N-acetylmuramyl-(pentapeptide) pyrophosphoryl-undecaprenol N-acetylglucosamine transferase</fullName>
        <ecNumber evidence="10">2.4.1.227</ecNumber>
    </recommendedName>
    <alternativeName>
        <fullName evidence="10">Undecaprenyl-PP-MurNAc-pentapeptide-UDPGlcNAc GlcNAc transferase</fullName>
    </alternativeName>
</protein>
<reference evidence="13" key="1">
    <citation type="journal article" date="2020" name="mSystems">
        <title>Genome- and Community-Level Interaction Insights into Carbon Utilization and Element Cycling Functions of Hydrothermarchaeota in Hydrothermal Sediment.</title>
        <authorList>
            <person name="Zhou Z."/>
            <person name="Liu Y."/>
            <person name="Xu W."/>
            <person name="Pan J."/>
            <person name="Luo Z.H."/>
            <person name="Li M."/>
        </authorList>
    </citation>
    <scope>NUCLEOTIDE SEQUENCE [LARGE SCALE GENOMIC DNA]</scope>
    <source>
        <strain evidence="13">SpSt-1019</strain>
    </source>
</reference>
<feature type="domain" description="Glycosyl transferase family 28 C-terminal" evidence="12">
    <location>
        <begin position="186"/>
        <end position="324"/>
    </location>
</feature>
<comment type="subcellular location">
    <subcellularLocation>
        <location evidence="10">Cell membrane</location>
        <topology evidence="10">Peripheral membrane protein</topology>
        <orientation evidence="10">Cytoplasmic side</orientation>
    </subcellularLocation>
</comment>
<evidence type="ECO:0000256" key="6">
    <source>
        <dbReference type="ARBA" id="ARBA00022984"/>
    </source>
</evidence>
<dbReference type="GO" id="GO:0008360">
    <property type="term" value="P:regulation of cell shape"/>
    <property type="evidence" value="ECO:0007669"/>
    <property type="project" value="UniProtKB-KW"/>
</dbReference>
<feature type="binding site" evidence="10">
    <location>
        <position position="285"/>
    </location>
    <ligand>
        <name>UDP-N-acetyl-alpha-D-glucosamine</name>
        <dbReference type="ChEBI" id="CHEBI:57705"/>
    </ligand>
</feature>
<dbReference type="PANTHER" id="PTHR21015">
    <property type="entry name" value="UDP-N-ACETYLGLUCOSAMINE--N-ACETYLMURAMYL-(PENTAPEPTIDE) PYROPHOSPHORYL-UNDECAPRENOL N-ACETYLGLUCOSAMINE TRANSFERASE 1"/>
    <property type="match status" value="1"/>
</dbReference>
<dbReference type="GO" id="GO:0005975">
    <property type="term" value="P:carbohydrate metabolic process"/>
    <property type="evidence" value="ECO:0007669"/>
    <property type="project" value="InterPro"/>
</dbReference>
<dbReference type="SUPFAM" id="SSF53756">
    <property type="entry name" value="UDP-Glycosyltransferase/glycogen phosphorylase"/>
    <property type="match status" value="1"/>
</dbReference>
<dbReference type="InterPro" id="IPR004276">
    <property type="entry name" value="GlycoTrans_28_N"/>
</dbReference>
<evidence type="ECO:0000256" key="10">
    <source>
        <dbReference type="HAMAP-Rule" id="MF_00033"/>
    </source>
</evidence>
<comment type="caution">
    <text evidence="13">The sequence shown here is derived from an EMBL/GenBank/DDBJ whole genome shotgun (WGS) entry which is preliminary data.</text>
</comment>
<dbReference type="AlphaFoldDB" id="A0A7C5KE42"/>
<dbReference type="CDD" id="cd03785">
    <property type="entry name" value="GT28_MurG"/>
    <property type="match status" value="1"/>
</dbReference>
<dbReference type="Pfam" id="PF03033">
    <property type="entry name" value="Glyco_transf_28"/>
    <property type="match status" value="1"/>
</dbReference>
<evidence type="ECO:0000256" key="9">
    <source>
        <dbReference type="ARBA" id="ARBA00023316"/>
    </source>
</evidence>
<accession>A0A7C5KE42</accession>
<evidence type="ECO:0000256" key="1">
    <source>
        <dbReference type="ARBA" id="ARBA00022475"/>
    </source>
</evidence>
<feature type="binding site" evidence="10">
    <location>
        <position position="122"/>
    </location>
    <ligand>
        <name>UDP-N-acetyl-alpha-D-glucosamine</name>
        <dbReference type="ChEBI" id="CHEBI:57705"/>
    </ligand>
</feature>
<evidence type="ECO:0000256" key="8">
    <source>
        <dbReference type="ARBA" id="ARBA00023306"/>
    </source>
</evidence>
<dbReference type="EC" id="2.4.1.227" evidence="10"/>
<keyword evidence="7 10" id="KW-0472">Membrane</keyword>
<feature type="domain" description="Glycosyltransferase family 28 N-terminal" evidence="11">
    <location>
        <begin position="3"/>
        <end position="140"/>
    </location>
</feature>
<evidence type="ECO:0000256" key="4">
    <source>
        <dbReference type="ARBA" id="ARBA00022679"/>
    </source>
</evidence>
<evidence type="ECO:0000256" key="5">
    <source>
        <dbReference type="ARBA" id="ARBA00022960"/>
    </source>
</evidence>
<dbReference type="InterPro" id="IPR007235">
    <property type="entry name" value="Glyco_trans_28_C"/>
</dbReference>
<comment type="function">
    <text evidence="10">Cell wall formation. Catalyzes the transfer of a GlcNAc subunit on undecaprenyl-pyrophosphoryl-MurNAc-pentapeptide (lipid intermediate I) to form undecaprenyl-pyrophosphoryl-MurNAc-(pentapeptide)GlcNAc (lipid intermediate II).</text>
</comment>
<keyword evidence="5 10" id="KW-0133">Cell shape</keyword>
<keyword evidence="2 10" id="KW-0132">Cell division</keyword>
<keyword evidence="6 10" id="KW-0573">Peptidoglycan synthesis</keyword>
<dbReference type="GO" id="GO:0005886">
    <property type="term" value="C:plasma membrane"/>
    <property type="evidence" value="ECO:0007669"/>
    <property type="project" value="UniProtKB-SubCell"/>
</dbReference>
<evidence type="ECO:0000259" key="11">
    <source>
        <dbReference type="Pfam" id="PF03033"/>
    </source>
</evidence>
<dbReference type="Pfam" id="PF04101">
    <property type="entry name" value="Glyco_tran_28_C"/>
    <property type="match status" value="1"/>
</dbReference>
<dbReference type="GO" id="GO:0051301">
    <property type="term" value="P:cell division"/>
    <property type="evidence" value="ECO:0007669"/>
    <property type="project" value="UniProtKB-KW"/>
</dbReference>
<keyword evidence="9 10" id="KW-0961">Cell wall biogenesis/degradation</keyword>
<evidence type="ECO:0000313" key="13">
    <source>
        <dbReference type="EMBL" id="HHI66460.1"/>
    </source>
</evidence>
<dbReference type="HAMAP" id="MF_00033">
    <property type="entry name" value="MurG"/>
    <property type="match status" value="1"/>
</dbReference>
<dbReference type="EMBL" id="DRUY01000263">
    <property type="protein sequence ID" value="HHI66460.1"/>
    <property type="molecule type" value="Genomic_DNA"/>
</dbReference>
<dbReference type="GO" id="GO:0009252">
    <property type="term" value="P:peptidoglycan biosynthetic process"/>
    <property type="evidence" value="ECO:0007669"/>
    <property type="project" value="UniProtKB-UniRule"/>
</dbReference>
<keyword evidence="4 10" id="KW-0808">Transferase</keyword>
<feature type="binding site" evidence="10">
    <location>
        <position position="193"/>
    </location>
    <ligand>
        <name>UDP-N-acetyl-alpha-D-glucosamine</name>
        <dbReference type="ChEBI" id="CHEBI:57705"/>
    </ligand>
</feature>
<dbReference type="PANTHER" id="PTHR21015:SF22">
    <property type="entry name" value="GLYCOSYLTRANSFERASE"/>
    <property type="match status" value="1"/>
</dbReference>
<dbReference type="GO" id="GO:0071555">
    <property type="term" value="P:cell wall organization"/>
    <property type="evidence" value="ECO:0007669"/>
    <property type="project" value="UniProtKB-KW"/>
</dbReference>
<feature type="binding site" evidence="10">
    <location>
        <begin position="10"/>
        <end position="12"/>
    </location>
    <ligand>
        <name>UDP-N-acetyl-alpha-D-glucosamine</name>
        <dbReference type="ChEBI" id="CHEBI:57705"/>
    </ligand>
</feature>
<evidence type="ECO:0000259" key="12">
    <source>
        <dbReference type="Pfam" id="PF04101"/>
    </source>
</evidence>
<keyword evidence="3 10" id="KW-0328">Glycosyltransferase</keyword>
<keyword evidence="8 10" id="KW-0131">Cell cycle</keyword>
<evidence type="ECO:0000256" key="3">
    <source>
        <dbReference type="ARBA" id="ARBA00022676"/>
    </source>
</evidence>
<feature type="binding site" evidence="10">
    <location>
        <position position="163"/>
    </location>
    <ligand>
        <name>UDP-N-acetyl-alpha-D-glucosamine</name>
        <dbReference type="ChEBI" id="CHEBI:57705"/>
    </ligand>
</feature>
<keyword evidence="1 10" id="KW-1003">Cell membrane</keyword>
<comment type="similarity">
    <text evidence="10">Belongs to the glycosyltransferase 28 family. MurG subfamily.</text>
</comment>
<evidence type="ECO:0000256" key="2">
    <source>
        <dbReference type="ARBA" id="ARBA00022618"/>
    </source>
</evidence>